<dbReference type="EMBL" id="JAGTPG010000002">
    <property type="protein sequence ID" value="MBR8640001.1"/>
    <property type="molecule type" value="Genomic_DNA"/>
</dbReference>
<evidence type="ECO:0000313" key="2">
    <source>
        <dbReference type="Proteomes" id="UP000682308"/>
    </source>
</evidence>
<dbReference type="Proteomes" id="UP000682308">
    <property type="component" value="Unassembled WGS sequence"/>
</dbReference>
<name>A0A941FBI8_9ACTN</name>
<keyword evidence="2" id="KW-1185">Reference proteome</keyword>
<evidence type="ECO:0000313" key="1">
    <source>
        <dbReference type="EMBL" id="MBR8640001.1"/>
    </source>
</evidence>
<reference evidence="1 2" key="1">
    <citation type="submission" date="2021-04" db="EMBL/GenBank/DDBJ databases">
        <title>Characterization of the biosynthetic gene cluster of new lipopeptides with antitumor activity in the genome of the marine Streptomyces PHM034.</title>
        <authorList>
            <person name="Ceniceros A."/>
            <person name="Canedo L."/>
            <person name="Mendez C."/>
            <person name="Olano C."/>
            <person name="Schleissner C."/>
            <person name="Cuevas C."/>
            <person name="De La Calle F."/>
            <person name="Salas J.A."/>
        </authorList>
    </citation>
    <scope>NUCLEOTIDE SEQUENCE [LARGE SCALE GENOMIC DNA]</scope>
    <source>
        <strain evidence="1 2">PHM034</strain>
    </source>
</reference>
<proteinExistence type="predicted"/>
<comment type="caution">
    <text evidence="1">The sequence shown here is derived from an EMBL/GenBank/DDBJ whole genome shotgun (WGS) entry which is preliminary data.</text>
</comment>
<protein>
    <submittedName>
        <fullName evidence="1">Uncharacterized protein</fullName>
    </submittedName>
</protein>
<accession>A0A941FBI8</accession>
<organism evidence="1 2">
    <name type="scientific">Streptomyces tuirus</name>
    <dbReference type="NCBI Taxonomy" id="68278"/>
    <lineage>
        <taxon>Bacteria</taxon>
        <taxon>Bacillati</taxon>
        <taxon>Actinomycetota</taxon>
        <taxon>Actinomycetes</taxon>
        <taxon>Kitasatosporales</taxon>
        <taxon>Streptomycetaceae</taxon>
        <taxon>Streptomyces</taxon>
    </lineage>
</organism>
<gene>
    <name evidence="1" type="ORF">KEF29_13580</name>
</gene>
<sequence length="55" mass="5597">MESAAAVPGELLGPRHEDIALVRGATKVMSAPAATVTGPWLLQAQAKALSAGRKT</sequence>
<dbReference type="AlphaFoldDB" id="A0A941FBI8"/>